<dbReference type="RefSeq" id="WP_166208443.1">
    <property type="nucleotide sequence ID" value="NZ_CP088285.1"/>
</dbReference>
<dbReference type="GO" id="GO:0003677">
    <property type="term" value="F:DNA binding"/>
    <property type="evidence" value="ECO:0007669"/>
    <property type="project" value="InterPro"/>
</dbReference>
<dbReference type="InterPro" id="IPR011260">
    <property type="entry name" value="RNAP_asu_C"/>
</dbReference>
<dbReference type="EMBL" id="JAAOLE020000001">
    <property type="protein sequence ID" value="NVI43614.1"/>
    <property type="molecule type" value="Genomic_DNA"/>
</dbReference>
<dbReference type="AlphaFoldDB" id="A0A973VXY3"/>
<protein>
    <recommendedName>
        <fullName evidence="1">RNA polymerase alpha subunit C-terminal domain-containing protein</fullName>
    </recommendedName>
</protein>
<accession>A0A973VXY3</accession>
<proteinExistence type="predicted"/>
<evidence type="ECO:0000259" key="1">
    <source>
        <dbReference type="Pfam" id="PF03118"/>
    </source>
</evidence>
<comment type="caution">
    <text evidence="2">The sequence shown here is derived from an EMBL/GenBank/DDBJ whole genome shotgun (WGS) entry which is preliminary data.</text>
</comment>
<reference evidence="2" key="1">
    <citation type="submission" date="2020-06" db="EMBL/GenBank/DDBJ databases">
        <title>Whole Genome Sequence of Bradyrhizobium sp. Strain 1S1.</title>
        <authorList>
            <person name="Bromfield E.S.P."/>
            <person name="Cloutier S."/>
        </authorList>
    </citation>
    <scope>NUCLEOTIDE SEQUENCE [LARGE SCALE GENOMIC DNA]</scope>
    <source>
        <strain evidence="2">1S1</strain>
    </source>
</reference>
<dbReference type="GO" id="GO:0003899">
    <property type="term" value="F:DNA-directed RNA polymerase activity"/>
    <property type="evidence" value="ECO:0007669"/>
    <property type="project" value="InterPro"/>
</dbReference>
<sequence>MTGNHMWITEMEETMSEQSTTATPLSALAERATASGAWWKEEALEQRNELELPTRVLHVLDNAGITTIEQLKAAGPHRLRKLDGIGKLGFEQIITLLRALDRQSNGGER</sequence>
<dbReference type="Gene3D" id="1.10.150.20">
    <property type="entry name" value="5' to 3' exonuclease, C-terminal subdomain"/>
    <property type="match status" value="1"/>
</dbReference>
<gene>
    <name evidence="2" type="ORF">HAP48_011795</name>
</gene>
<evidence type="ECO:0000313" key="2">
    <source>
        <dbReference type="EMBL" id="NVI43614.1"/>
    </source>
</evidence>
<name>A0A973VXY3_9BRAD</name>
<organism evidence="2">
    <name type="scientific">Bradyrhizobium septentrionale</name>
    <dbReference type="NCBI Taxonomy" id="1404411"/>
    <lineage>
        <taxon>Bacteria</taxon>
        <taxon>Pseudomonadati</taxon>
        <taxon>Pseudomonadota</taxon>
        <taxon>Alphaproteobacteria</taxon>
        <taxon>Hyphomicrobiales</taxon>
        <taxon>Nitrobacteraceae</taxon>
        <taxon>Bradyrhizobium</taxon>
    </lineage>
</organism>
<dbReference type="GO" id="GO:0006351">
    <property type="term" value="P:DNA-templated transcription"/>
    <property type="evidence" value="ECO:0007669"/>
    <property type="project" value="InterPro"/>
</dbReference>
<dbReference type="SUPFAM" id="SSF47789">
    <property type="entry name" value="C-terminal domain of RNA polymerase alpha subunit"/>
    <property type="match status" value="1"/>
</dbReference>
<dbReference type="Pfam" id="PF03118">
    <property type="entry name" value="RNA_pol_A_CTD"/>
    <property type="match status" value="1"/>
</dbReference>
<feature type="domain" description="RNA polymerase alpha subunit C-terminal" evidence="1">
    <location>
        <begin position="48"/>
        <end position="97"/>
    </location>
</feature>